<reference evidence="1" key="1">
    <citation type="journal article" date="2023" name="G3 (Bethesda)">
        <title>Whole genome assemblies of Zophobas morio and Tenebrio molitor.</title>
        <authorList>
            <person name="Kaur S."/>
            <person name="Stinson S.A."/>
            <person name="diCenzo G.C."/>
        </authorList>
    </citation>
    <scope>NUCLEOTIDE SEQUENCE</scope>
    <source>
        <strain evidence="1">QUZm001</strain>
    </source>
</reference>
<gene>
    <name evidence="1" type="ORF">Zmor_007161</name>
</gene>
<name>A0AA38IWT7_9CUCU</name>
<sequence length="136" mass="15461">MQRQQSTVRVWRSNYINFILKHNKITHRERCSTNGVWGSWSWLFSHRDSDSNLSAITAAQHPFIAEMPYEKAITITNSWLEILAIGPSRERYVISTVPDFYLRPASFVQMARPSAPQGTAHSASATCSSVIYLNSI</sequence>
<accession>A0AA38IWT7</accession>
<comment type="caution">
    <text evidence="1">The sequence shown here is derived from an EMBL/GenBank/DDBJ whole genome shotgun (WGS) entry which is preliminary data.</text>
</comment>
<dbReference type="Proteomes" id="UP001168821">
    <property type="component" value="Unassembled WGS sequence"/>
</dbReference>
<evidence type="ECO:0000313" key="2">
    <source>
        <dbReference type="Proteomes" id="UP001168821"/>
    </source>
</evidence>
<keyword evidence="2" id="KW-1185">Reference proteome</keyword>
<dbReference type="EMBL" id="JALNTZ010000002">
    <property type="protein sequence ID" value="KAJ3662836.1"/>
    <property type="molecule type" value="Genomic_DNA"/>
</dbReference>
<protein>
    <submittedName>
        <fullName evidence="1">Uncharacterized protein</fullName>
    </submittedName>
</protein>
<proteinExistence type="predicted"/>
<dbReference type="AlphaFoldDB" id="A0AA38IWT7"/>
<organism evidence="1 2">
    <name type="scientific">Zophobas morio</name>
    <dbReference type="NCBI Taxonomy" id="2755281"/>
    <lineage>
        <taxon>Eukaryota</taxon>
        <taxon>Metazoa</taxon>
        <taxon>Ecdysozoa</taxon>
        <taxon>Arthropoda</taxon>
        <taxon>Hexapoda</taxon>
        <taxon>Insecta</taxon>
        <taxon>Pterygota</taxon>
        <taxon>Neoptera</taxon>
        <taxon>Endopterygota</taxon>
        <taxon>Coleoptera</taxon>
        <taxon>Polyphaga</taxon>
        <taxon>Cucujiformia</taxon>
        <taxon>Tenebrionidae</taxon>
        <taxon>Zophobas</taxon>
    </lineage>
</organism>
<evidence type="ECO:0000313" key="1">
    <source>
        <dbReference type="EMBL" id="KAJ3662836.1"/>
    </source>
</evidence>